<comment type="function">
    <text evidence="8">Copper metallochaperone essential for the synthesis and maturation of cytochrome c oxidase subunit II (MT-CO2/COX2) by facilitating the incorporation of copper into the Cu(A) site of MT-CO2/COX2.</text>
</comment>
<keyword evidence="6 8" id="KW-0496">Mitochondrion</keyword>
<dbReference type="OrthoDB" id="270009at2759"/>
<feature type="disulfide bond" description="Redox-active" evidence="10">
    <location>
        <begin position="122"/>
        <end position="126"/>
    </location>
</feature>
<feature type="binding site" evidence="9">
    <location>
        <position position="211"/>
    </location>
    <ligand>
        <name>Cu cation</name>
        <dbReference type="ChEBI" id="CHEBI:23378"/>
    </ligand>
</feature>
<dbReference type="Pfam" id="PF02630">
    <property type="entry name" value="SCO1-SenC"/>
    <property type="match status" value="1"/>
</dbReference>
<evidence type="ECO:0000256" key="4">
    <source>
        <dbReference type="ARBA" id="ARBA00022792"/>
    </source>
</evidence>
<reference evidence="13" key="2">
    <citation type="submission" date="2018-11" db="EMBL/GenBank/DDBJ databases">
        <title>Trombidioid mite genomics.</title>
        <authorList>
            <person name="Dong X."/>
        </authorList>
    </citation>
    <scope>NUCLEOTIDE SEQUENCE</scope>
    <source>
        <strain evidence="13">UoL-WK</strain>
    </source>
</reference>
<dbReference type="InterPro" id="IPR036249">
    <property type="entry name" value="Thioredoxin-like_sf"/>
</dbReference>
<dbReference type="EMBL" id="NCKU01000158">
    <property type="protein sequence ID" value="RWS16840.1"/>
    <property type="molecule type" value="Genomic_DNA"/>
</dbReference>
<keyword evidence="3 8" id="KW-0479">Metal-binding</keyword>
<reference evidence="13 17" key="1">
    <citation type="journal article" date="2018" name="Gigascience">
        <title>Genomes of trombidid mites reveal novel predicted allergens and laterally-transferred genes associated with secondary metabolism.</title>
        <authorList>
            <person name="Dong X."/>
            <person name="Chaisiri K."/>
            <person name="Xia D."/>
            <person name="Armstrong S.D."/>
            <person name="Fang Y."/>
            <person name="Donnelly M.J."/>
            <person name="Kadowaki T."/>
            <person name="McGarry J.W."/>
            <person name="Darby A.C."/>
            <person name="Makepeace B.L."/>
        </authorList>
    </citation>
    <scope>NUCLEOTIDE SEQUENCE [LARGE SCALE GENOMIC DNA]</scope>
    <source>
        <strain evidence="13">UoL-WK</strain>
    </source>
</reference>
<keyword evidence="10" id="KW-1015">Disulfide bond</keyword>
<dbReference type="Gene3D" id="3.40.30.10">
    <property type="entry name" value="Glutaredoxin"/>
    <property type="match status" value="1"/>
</dbReference>
<evidence type="ECO:0000313" key="16">
    <source>
        <dbReference type="EMBL" id="RWS16865.1"/>
    </source>
</evidence>
<dbReference type="InterPro" id="IPR013766">
    <property type="entry name" value="Thioredoxin_domain"/>
</dbReference>
<proteinExistence type="inferred from homology"/>
<keyword evidence="4 8" id="KW-0999">Mitochondrion inner membrane</keyword>
<keyword evidence="5 8" id="KW-0186">Copper</keyword>
<comment type="similarity">
    <text evidence="2 8">Belongs to the SCO1/2 family.</text>
</comment>
<dbReference type="GO" id="GO:0033617">
    <property type="term" value="P:mitochondrial respiratory chain complex IV assembly"/>
    <property type="evidence" value="ECO:0007669"/>
    <property type="project" value="TreeGrafter"/>
</dbReference>
<dbReference type="EMBL" id="NCKU01000156">
    <property type="protein sequence ID" value="RWS16865.1"/>
    <property type="molecule type" value="Genomic_DNA"/>
</dbReference>
<keyword evidence="17" id="KW-1185">Reference proteome</keyword>
<dbReference type="SUPFAM" id="SSF52833">
    <property type="entry name" value="Thioredoxin-like"/>
    <property type="match status" value="1"/>
</dbReference>
<evidence type="ECO:0000256" key="1">
    <source>
        <dbReference type="ARBA" id="ARBA00004273"/>
    </source>
</evidence>
<feature type="transmembrane region" description="Helical" evidence="11">
    <location>
        <begin position="46"/>
        <end position="68"/>
    </location>
</feature>
<gene>
    <name evidence="14" type="ORF">B4U79_00608</name>
    <name evidence="16" type="ORF">B4U79_01976</name>
    <name evidence="15" type="ORF">B4U79_06741</name>
    <name evidence="13" type="ORF">B4U79_08277</name>
</gene>
<protein>
    <submittedName>
        <fullName evidence="13">SCO1-like protein</fullName>
    </submittedName>
</protein>
<sequence length="257" mass="29281">MFKVCFESGVRFQRFLLVSRPSFRQSFASFSTRDSKKLSFLKKGPLTWKSLLLSAAGVGVVFAAGLFYKNEKEREMLRQRRRTLGKALIGGPFELVDQNGKPTSSKDLLGNWLLIYFGFTHCPDVCPEEMDKMCAVIDSLESKGKNILPLFISVDPERDTPQVVGKYVKEFSPKLIGLTGTKEQIAAVTKAYRVYFSEGPRDEMNDYIVDHTIITYLVDPKGEFVDYYGQDKTAPQIVDAIIKNMDKFKLKQSWLQR</sequence>
<evidence type="ECO:0000313" key="17">
    <source>
        <dbReference type="Proteomes" id="UP000285301"/>
    </source>
</evidence>
<evidence type="ECO:0000313" key="13">
    <source>
        <dbReference type="EMBL" id="RWS16331.1"/>
    </source>
</evidence>
<dbReference type="GO" id="GO:0006878">
    <property type="term" value="P:intracellular copper ion homeostasis"/>
    <property type="evidence" value="ECO:0007669"/>
    <property type="project" value="UniProtKB-UniRule"/>
</dbReference>
<dbReference type="GO" id="GO:0016531">
    <property type="term" value="F:copper chaperone activity"/>
    <property type="evidence" value="ECO:0007669"/>
    <property type="project" value="InterPro"/>
</dbReference>
<dbReference type="EMBL" id="NCKU01000245">
    <property type="protein sequence ID" value="RWS16331.1"/>
    <property type="molecule type" value="Genomic_DNA"/>
</dbReference>
<dbReference type="STRING" id="1965070.A0A3S3PNV7"/>
<dbReference type="PROSITE" id="PS51352">
    <property type="entry name" value="THIOREDOXIN_2"/>
    <property type="match status" value="1"/>
</dbReference>
<evidence type="ECO:0000256" key="2">
    <source>
        <dbReference type="ARBA" id="ARBA00010996"/>
    </source>
</evidence>
<dbReference type="EMBL" id="NCKU01000244">
    <property type="protein sequence ID" value="RWS16343.1"/>
    <property type="molecule type" value="Genomic_DNA"/>
</dbReference>
<keyword evidence="7 11" id="KW-0472">Membrane</keyword>
<evidence type="ECO:0000256" key="5">
    <source>
        <dbReference type="ARBA" id="ARBA00023008"/>
    </source>
</evidence>
<dbReference type="InterPro" id="IPR017276">
    <property type="entry name" value="Synth_of_cyt-c-oxidase_Sco1/2"/>
</dbReference>
<evidence type="ECO:0000256" key="9">
    <source>
        <dbReference type="PIRSR" id="PIRSR037736-1"/>
    </source>
</evidence>
<feature type="domain" description="Thioredoxin" evidence="12">
    <location>
        <begin position="84"/>
        <end position="250"/>
    </location>
</feature>
<dbReference type="Proteomes" id="UP000285301">
    <property type="component" value="Unassembled WGS sequence"/>
</dbReference>
<comment type="caution">
    <text evidence="13">The sequence shown here is derived from an EMBL/GenBank/DDBJ whole genome shotgun (WGS) entry which is preliminary data.</text>
</comment>
<dbReference type="PIRSF" id="PIRSF037736">
    <property type="entry name" value="SCO1"/>
    <property type="match status" value="1"/>
</dbReference>
<dbReference type="CDD" id="cd02968">
    <property type="entry name" value="SCO"/>
    <property type="match status" value="1"/>
</dbReference>
<organism evidence="13 17">
    <name type="scientific">Dinothrombium tinctorium</name>
    <dbReference type="NCBI Taxonomy" id="1965070"/>
    <lineage>
        <taxon>Eukaryota</taxon>
        <taxon>Metazoa</taxon>
        <taxon>Ecdysozoa</taxon>
        <taxon>Arthropoda</taxon>
        <taxon>Chelicerata</taxon>
        <taxon>Arachnida</taxon>
        <taxon>Acari</taxon>
        <taxon>Acariformes</taxon>
        <taxon>Trombidiformes</taxon>
        <taxon>Prostigmata</taxon>
        <taxon>Anystina</taxon>
        <taxon>Parasitengona</taxon>
        <taxon>Trombidioidea</taxon>
        <taxon>Trombidiidae</taxon>
        <taxon>Dinothrombium</taxon>
    </lineage>
</organism>
<dbReference type="PANTHER" id="PTHR12151:SF5">
    <property type="entry name" value="AT19154P"/>
    <property type="match status" value="1"/>
</dbReference>
<dbReference type="FunFam" id="3.40.30.10:FF:000013">
    <property type="entry name" value="Blast:Protein SCO1 homolog, mitochondrial"/>
    <property type="match status" value="1"/>
</dbReference>
<feature type="binding site" evidence="9">
    <location>
        <position position="122"/>
    </location>
    <ligand>
        <name>Cu cation</name>
        <dbReference type="ChEBI" id="CHEBI:23378"/>
    </ligand>
</feature>
<comment type="subcellular location">
    <subcellularLocation>
        <location evidence="1 8">Mitochondrion inner membrane</location>
    </subcellularLocation>
</comment>
<keyword evidence="11" id="KW-1133">Transmembrane helix</keyword>
<dbReference type="PANTHER" id="PTHR12151">
    <property type="entry name" value="ELECTRON TRANSPORT PROTIN SCO1/SENC FAMILY MEMBER"/>
    <property type="match status" value="1"/>
</dbReference>
<evidence type="ECO:0000256" key="6">
    <source>
        <dbReference type="ARBA" id="ARBA00023128"/>
    </source>
</evidence>
<evidence type="ECO:0000256" key="10">
    <source>
        <dbReference type="PIRSR" id="PIRSR603782-2"/>
    </source>
</evidence>
<evidence type="ECO:0000256" key="3">
    <source>
        <dbReference type="ARBA" id="ARBA00022723"/>
    </source>
</evidence>
<dbReference type="GO" id="GO:0005743">
    <property type="term" value="C:mitochondrial inner membrane"/>
    <property type="evidence" value="ECO:0007669"/>
    <property type="project" value="UniProtKB-SubCell"/>
</dbReference>
<dbReference type="AlphaFoldDB" id="A0A3S3PNV7"/>
<evidence type="ECO:0000313" key="14">
    <source>
        <dbReference type="EMBL" id="RWS16343.1"/>
    </source>
</evidence>
<evidence type="ECO:0000259" key="12">
    <source>
        <dbReference type="PROSITE" id="PS51352"/>
    </source>
</evidence>
<keyword evidence="11" id="KW-0812">Transmembrane</keyword>
<accession>A0A3S3PNV7</accession>
<keyword evidence="8" id="KW-0143">Chaperone</keyword>
<dbReference type="GO" id="GO:0005507">
    <property type="term" value="F:copper ion binding"/>
    <property type="evidence" value="ECO:0007669"/>
    <property type="project" value="InterPro"/>
</dbReference>
<name>A0A3S3PNV7_9ACAR</name>
<evidence type="ECO:0000313" key="15">
    <source>
        <dbReference type="EMBL" id="RWS16840.1"/>
    </source>
</evidence>
<comment type="subunit">
    <text evidence="8">Homodimer.</text>
</comment>
<evidence type="ECO:0000256" key="7">
    <source>
        <dbReference type="ARBA" id="ARBA00023136"/>
    </source>
</evidence>
<evidence type="ECO:0000256" key="11">
    <source>
        <dbReference type="SAM" id="Phobius"/>
    </source>
</evidence>
<dbReference type="InterPro" id="IPR003782">
    <property type="entry name" value="SCO1/SenC"/>
</dbReference>
<evidence type="ECO:0000256" key="8">
    <source>
        <dbReference type="PIRNR" id="PIRNR037736"/>
    </source>
</evidence>
<feature type="binding site" evidence="9">
    <location>
        <position position="126"/>
    </location>
    <ligand>
        <name>Cu cation</name>
        <dbReference type="ChEBI" id="CHEBI:23378"/>
    </ligand>
</feature>